<reference evidence="4" key="1">
    <citation type="journal article" date="2023" name="Proc. Natl. Acad. Sci. U.S.A.">
        <title>Genomic and structural basis for evolution of tropane alkaloid biosynthesis.</title>
        <authorList>
            <person name="Wanga Y.-J."/>
            <person name="Taina T."/>
            <person name="Yua J.-Y."/>
            <person name="Lia J."/>
            <person name="Xua B."/>
            <person name="Chenc J."/>
            <person name="D'Auriad J.C."/>
            <person name="Huanga J.-P."/>
            <person name="Huanga S.-X."/>
        </authorList>
    </citation>
    <scope>NUCLEOTIDE SEQUENCE [LARGE SCALE GENOMIC DNA]</scope>
    <source>
        <strain evidence="4">cv. KIB-2019</strain>
    </source>
</reference>
<gene>
    <name evidence="3" type="ORF">K7X08_002776</name>
</gene>
<feature type="region of interest" description="Disordered" evidence="1">
    <location>
        <begin position="168"/>
        <end position="224"/>
    </location>
</feature>
<dbReference type="Proteomes" id="UP001152561">
    <property type="component" value="Unassembled WGS sequence"/>
</dbReference>
<feature type="domain" description="Putative plant transposon protein" evidence="2">
    <location>
        <begin position="20"/>
        <end position="147"/>
    </location>
</feature>
<comment type="caution">
    <text evidence="3">The sequence shown here is derived from an EMBL/GenBank/DDBJ whole genome shotgun (WGS) entry which is preliminary data.</text>
</comment>
<evidence type="ECO:0000256" key="1">
    <source>
        <dbReference type="SAM" id="MobiDB-lite"/>
    </source>
</evidence>
<accession>A0A9Q1MFH3</accession>
<keyword evidence="4" id="KW-1185">Reference proteome</keyword>
<dbReference type="AlphaFoldDB" id="A0A9Q1MFH3"/>
<evidence type="ECO:0000313" key="3">
    <source>
        <dbReference type="EMBL" id="KAJ8557151.1"/>
    </source>
</evidence>
<dbReference type="OrthoDB" id="1306244at2759"/>
<protein>
    <recommendedName>
        <fullName evidence="2">Putative plant transposon protein domain-containing protein</fullName>
    </recommendedName>
</protein>
<dbReference type="Pfam" id="PF20167">
    <property type="entry name" value="Transposase_32"/>
    <property type="match status" value="1"/>
</dbReference>
<name>A0A9Q1MFH3_9SOLA</name>
<evidence type="ECO:0000313" key="4">
    <source>
        <dbReference type="Proteomes" id="UP001152561"/>
    </source>
</evidence>
<dbReference type="InterPro" id="IPR046796">
    <property type="entry name" value="Transposase_32_dom"/>
</dbReference>
<organism evidence="3 4">
    <name type="scientific">Anisodus acutangulus</name>
    <dbReference type="NCBI Taxonomy" id="402998"/>
    <lineage>
        <taxon>Eukaryota</taxon>
        <taxon>Viridiplantae</taxon>
        <taxon>Streptophyta</taxon>
        <taxon>Embryophyta</taxon>
        <taxon>Tracheophyta</taxon>
        <taxon>Spermatophyta</taxon>
        <taxon>Magnoliopsida</taxon>
        <taxon>eudicotyledons</taxon>
        <taxon>Gunneridae</taxon>
        <taxon>Pentapetalae</taxon>
        <taxon>asterids</taxon>
        <taxon>lamiids</taxon>
        <taxon>Solanales</taxon>
        <taxon>Solanaceae</taxon>
        <taxon>Solanoideae</taxon>
        <taxon>Hyoscyameae</taxon>
        <taxon>Anisodus</taxon>
    </lineage>
</organism>
<proteinExistence type="predicted"/>
<sequence length="224" mass="25623">MEFQTASYKDEVYEPIRTMIADREEEDDFTVWKNSEIDWVEVTETTGYPGGRFTYTYDAPKGMLLYQFNKVVKVWLYFMSARLIASIHLSDIPVDRVKLVYAIMKGFSVDVDRFVKNSIKWICRLNTTAGLGHGSLITSLCVTYGVPESNNDVKGRVHNPLTRTIVNAYSDPTPEPTPVEGNCNLPKRQQREQDKEARKPGQSSQPLHLAIEDGHTQRLDQLFQ</sequence>
<dbReference type="EMBL" id="JAJAGQ010000007">
    <property type="protein sequence ID" value="KAJ8557151.1"/>
    <property type="molecule type" value="Genomic_DNA"/>
</dbReference>
<evidence type="ECO:0000259" key="2">
    <source>
        <dbReference type="Pfam" id="PF20167"/>
    </source>
</evidence>
<feature type="compositionally biased region" description="Basic and acidic residues" evidence="1">
    <location>
        <begin position="189"/>
        <end position="199"/>
    </location>
</feature>